<protein>
    <submittedName>
        <fullName evidence="1">Uncharacterized protein</fullName>
    </submittedName>
</protein>
<accession>A0A7W7D091</accession>
<dbReference type="AlphaFoldDB" id="A0A7W7D091"/>
<name>A0A7W7D091_9ACTN</name>
<dbReference type="Proteomes" id="UP000542742">
    <property type="component" value="Unassembled WGS sequence"/>
</dbReference>
<proteinExistence type="predicted"/>
<organism evidence="1 2">
    <name type="scientific">Paractinoplanes abujensis</name>
    <dbReference type="NCBI Taxonomy" id="882441"/>
    <lineage>
        <taxon>Bacteria</taxon>
        <taxon>Bacillati</taxon>
        <taxon>Actinomycetota</taxon>
        <taxon>Actinomycetes</taxon>
        <taxon>Micromonosporales</taxon>
        <taxon>Micromonosporaceae</taxon>
        <taxon>Paractinoplanes</taxon>
    </lineage>
</organism>
<reference evidence="1 2" key="1">
    <citation type="submission" date="2020-08" db="EMBL/GenBank/DDBJ databases">
        <title>Sequencing the genomes of 1000 actinobacteria strains.</title>
        <authorList>
            <person name="Klenk H.-P."/>
        </authorList>
    </citation>
    <scope>NUCLEOTIDE SEQUENCE [LARGE SCALE GENOMIC DNA]</scope>
    <source>
        <strain evidence="1 2">DSM 45518</strain>
    </source>
</reference>
<dbReference type="EMBL" id="JACHMF010000001">
    <property type="protein sequence ID" value="MBB4697950.1"/>
    <property type="molecule type" value="Genomic_DNA"/>
</dbReference>
<keyword evidence="2" id="KW-1185">Reference proteome</keyword>
<evidence type="ECO:0000313" key="1">
    <source>
        <dbReference type="EMBL" id="MBB4697950.1"/>
    </source>
</evidence>
<gene>
    <name evidence="1" type="ORF">BKA14_008098</name>
</gene>
<dbReference type="RefSeq" id="WP_184956012.1">
    <property type="nucleotide sequence ID" value="NZ_BOMC01000025.1"/>
</dbReference>
<evidence type="ECO:0000313" key="2">
    <source>
        <dbReference type="Proteomes" id="UP000542742"/>
    </source>
</evidence>
<comment type="caution">
    <text evidence="1">The sequence shown here is derived from an EMBL/GenBank/DDBJ whole genome shotgun (WGS) entry which is preliminary data.</text>
</comment>
<sequence>MPFGIWLRRDRPEAAALHRIARRLADLLLVLVLSFLMSALAALLRRPAASRAAVRIAAGRRGRVGWPGSCTRFSPMRSCPYAWFAGSHELSSGFSLVRAKELTPREAVDRLRGSVTGTSVTWDDARAIIVTTDDHNRSYLGASGSPTER</sequence>